<dbReference type="SMART" id="SM00028">
    <property type="entry name" value="TPR"/>
    <property type="match status" value="7"/>
</dbReference>
<protein>
    <submittedName>
        <fullName evidence="4">Tetratricopeptide repeat protein</fullName>
    </submittedName>
</protein>
<dbReference type="Pfam" id="PF13432">
    <property type="entry name" value="TPR_16"/>
    <property type="match status" value="1"/>
</dbReference>
<feature type="repeat" description="TPR" evidence="3">
    <location>
        <begin position="148"/>
        <end position="181"/>
    </location>
</feature>
<accession>A0ABU8TPK8</accession>
<gene>
    <name evidence="4" type="ORF">V6575_18545</name>
</gene>
<evidence type="ECO:0000256" key="3">
    <source>
        <dbReference type="PROSITE-ProRule" id="PRU00339"/>
    </source>
</evidence>
<dbReference type="InterPro" id="IPR051685">
    <property type="entry name" value="Ycf3/AcsC/BcsC/TPR_MFPF"/>
</dbReference>
<comment type="caution">
    <text evidence="4">The sequence shown here is derived from an EMBL/GenBank/DDBJ whole genome shotgun (WGS) entry which is preliminary data.</text>
</comment>
<evidence type="ECO:0000256" key="1">
    <source>
        <dbReference type="ARBA" id="ARBA00022737"/>
    </source>
</evidence>
<organism evidence="4 5">
    <name type="scientific">Roseibium algae</name>
    <dbReference type="NCBI Taxonomy" id="3123038"/>
    <lineage>
        <taxon>Bacteria</taxon>
        <taxon>Pseudomonadati</taxon>
        <taxon>Pseudomonadota</taxon>
        <taxon>Alphaproteobacteria</taxon>
        <taxon>Hyphomicrobiales</taxon>
        <taxon>Stappiaceae</taxon>
        <taxon>Roseibium</taxon>
    </lineage>
</organism>
<dbReference type="Proteomes" id="UP001385499">
    <property type="component" value="Unassembled WGS sequence"/>
</dbReference>
<evidence type="ECO:0000256" key="2">
    <source>
        <dbReference type="ARBA" id="ARBA00022803"/>
    </source>
</evidence>
<keyword evidence="2 3" id="KW-0802">TPR repeat</keyword>
<dbReference type="RefSeq" id="WP_340276449.1">
    <property type="nucleotide sequence ID" value="NZ_JBAKIA010000015.1"/>
</dbReference>
<dbReference type="SUPFAM" id="SSF53756">
    <property type="entry name" value="UDP-Glycosyltransferase/glycogen phosphorylase"/>
    <property type="match status" value="1"/>
</dbReference>
<name>A0ABU8TPK8_9HYPH</name>
<evidence type="ECO:0000313" key="5">
    <source>
        <dbReference type="Proteomes" id="UP001385499"/>
    </source>
</evidence>
<dbReference type="SUPFAM" id="SSF48452">
    <property type="entry name" value="TPR-like"/>
    <property type="match status" value="2"/>
</dbReference>
<reference evidence="4 5" key="1">
    <citation type="submission" date="2024-02" db="EMBL/GenBank/DDBJ databases">
        <title>Roseibium algae sp. nov., isolated from marine alga (Grateloupia sp.), showing potential in myo-inositol conversion.</title>
        <authorList>
            <person name="Wang Y."/>
        </authorList>
    </citation>
    <scope>NUCLEOTIDE SEQUENCE [LARGE SCALE GENOMIC DNA]</scope>
    <source>
        <strain evidence="4 5">H3510</strain>
    </source>
</reference>
<proteinExistence type="predicted"/>
<dbReference type="PROSITE" id="PS50005">
    <property type="entry name" value="TPR"/>
    <property type="match status" value="1"/>
</dbReference>
<dbReference type="PANTHER" id="PTHR44943">
    <property type="entry name" value="CELLULOSE SYNTHASE OPERON PROTEIN C"/>
    <property type="match status" value="1"/>
</dbReference>
<dbReference type="InterPro" id="IPR019734">
    <property type="entry name" value="TPR_rpt"/>
</dbReference>
<dbReference type="Pfam" id="PF14559">
    <property type="entry name" value="TPR_19"/>
    <property type="match status" value="1"/>
</dbReference>
<keyword evidence="1" id="KW-0677">Repeat</keyword>
<sequence length="619" mass="69595">MAPKPASNPLMEKMHKALAYQKNGDVEKAQTLYKQVLKKAPNNPDANHLLGVCYRQLGYPKRAQEFIQKAIKLADDRAPFYANLARTFSDMKNIGPESILACTQKALSLDPTIVETRNLQAVSLSKLGRLEEAEEILQHLIVDHPDYSDAYRNYGILLRDNKKFDKAAVFFFKCTLLQPDNPDHHIELSKARHEAEQFMENDVELTRALTKFPDNGDLCHQMARLQFKLGEAVKGLPYAQKAVKINPQDHHAQVTLGVNLHCLGMFNEAVEHLTEGVRLSKGTLPVAEWNIALALIAAGRLQEGWSKHFLRFEDPNTPSVCRKFVVPEWDGTPLNGKTLMVWNDQGIGDAIRNASFVKELKGFGGKIILETARKLTELCERSFEGVEVRSGQYDPETLEATIDDYDMHYCLADLGKYLRPNIESFSKAVSPYLSFDRKLARNYAKRMGGETNKPVVGIAWRSGNLATGRARWYLSAPEAKPIFETPNVTFVNLQYGALARELEFIRERLGVKLQSWDDVDLKDDMEAAAAMTACVDLVITANTSVGDLAGALGVPCWRFGSIHSVILMGEQNPPWYPDMTYYRIQPDERAKDVAPRIASDLENWTKTADQTARIQRLGL</sequence>
<dbReference type="Gene3D" id="1.25.40.10">
    <property type="entry name" value="Tetratricopeptide repeat domain"/>
    <property type="match status" value="1"/>
</dbReference>
<evidence type="ECO:0000313" key="4">
    <source>
        <dbReference type="EMBL" id="MEJ8476095.1"/>
    </source>
</evidence>
<dbReference type="PANTHER" id="PTHR44943:SF8">
    <property type="entry name" value="TPR REPEAT-CONTAINING PROTEIN MJ0263"/>
    <property type="match status" value="1"/>
</dbReference>
<dbReference type="EMBL" id="JBAKIA010000015">
    <property type="protein sequence ID" value="MEJ8476095.1"/>
    <property type="molecule type" value="Genomic_DNA"/>
</dbReference>
<dbReference type="InterPro" id="IPR011990">
    <property type="entry name" value="TPR-like_helical_dom_sf"/>
</dbReference>
<keyword evidence="5" id="KW-1185">Reference proteome</keyword>